<reference evidence="2" key="1">
    <citation type="submission" date="2020-03" db="EMBL/GenBank/DDBJ databases">
        <title>The deep terrestrial virosphere.</title>
        <authorList>
            <person name="Holmfeldt K."/>
            <person name="Nilsson E."/>
            <person name="Simone D."/>
            <person name="Lopez-Fernandez M."/>
            <person name="Wu X."/>
            <person name="de Brujin I."/>
            <person name="Lundin D."/>
            <person name="Andersson A."/>
            <person name="Bertilsson S."/>
            <person name="Dopson M."/>
        </authorList>
    </citation>
    <scope>NUCLEOTIDE SEQUENCE</scope>
    <source>
        <strain evidence="2">MM415B04970</strain>
    </source>
</reference>
<proteinExistence type="predicted"/>
<dbReference type="GO" id="GO:0003677">
    <property type="term" value="F:DNA binding"/>
    <property type="evidence" value="ECO:0007669"/>
    <property type="project" value="InterPro"/>
</dbReference>
<name>A0A6M3LRE3_9ZZZZ</name>
<protein>
    <recommendedName>
        <fullName evidence="1">HTH cro/C1-type domain-containing protein</fullName>
    </recommendedName>
</protein>
<organism evidence="2">
    <name type="scientific">viral metagenome</name>
    <dbReference type="NCBI Taxonomy" id="1070528"/>
    <lineage>
        <taxon>unclassified sequences</taxon>
        <taxon>metagenomes</taxon>
        <taxon>organismal metagenomes</taxon>
    </lineage>
</organism>
<sequence>MTPTEIKIEFLKNNIKQSDIADKLSVTRQMVNMVIQGRARSRLIEIAIAACIDRNIKDVFPIS</sequence>
<dbReference type="InterPro" id="IPR001387">
    <property type="entry name" value="Cro/C1-type_HTH"/>
</dbReference>
<gene>
    <name evidence="2" type="ORF">MM415B04970_0011</name>
</gene>
<feature type="domain" description="HTH cro/C1-type" evidence="1">
    <location>
        <begin position="6"/>
        <end position="59"/>
    </location>
</feature>
<dbReference type="PROSITE" id="PS50943">
    <property type="entry name" value="HTH_CROC1"/>
    <property type="match status" value="1"/>
</dbReference>
<dbReference type="EMBL" id="MT143366">
    <property type="protein sequence ID" value="QJA96054.1"/>
    <property type="molecule type" value="Genomic_DNA"/>
</dbReference>
<evidence type="ECO:0000259" key="1">
    <source>
        <dbReference type="PROSITE" id="PS50943"/>
    </source>
</evidence>
<dbReference type="Gene3D" id="1.10.260.40">
    <property type="entry name" value="lambda repressor-like DNA-binding domains"/>
    <property type="match status" value="1"/>
</dbReference>
<dbReference type="InterPro" id="IPR010982">
    <property type="entry name" value="Lambda_DNA-bd_dom_sf"/>
</dbReference>
<dbReference type="SUPFAM" id="SSF47413">
    <property type="entry name" value="lambda repressor-like DNA-binding domains"/>
    <property type="match status" value="1"/>
</dbReference>
<evidence type="ECO:0000313" key="2">
    <source>
        <dbReference type="EMBL" id="QJA96054.1"/>
    </source>
</evidence>
<accession>A0A6M3LRE3</accession>
<dbReference type="AlphaFoldDB" id="A0A6M3LRE3"/>